<comment type="caution">
    <text evidence="1">The sequence shown here is derived from an EMBL/GenBank/DDBJ whole genome shotgun (WGS) entry which is preliminary data.</text>
</comment>
<reference evidence="1 2" key="1">
    <citation type="journal article" date="2023" name="Science">
        <title>Complex scaffold remodeling in plant triterpene biosynthesis.</title>
        <authorList>
            <person name="De La Pena R."/>
            <person name="Hodgson H."/>
            <person name="Liu J.C."/>
            <person name="Stephenson M.J."/>
            <person name="Martin A.C."/>
            <person name="Owen C."/>
            <person name="Harkess A."/>
            <person name="Leebens-Mack J."/>
            <person name="Jimenez L.E."/>
            <person name="Osbourn A."/>
            <person name="Sattely E.S."/>
        </authorList>
    </citation>
    <scope>NUCLEOTIDE SEQUENCE [LARGE SCALE GENOMIC DNA]</scope>
    <source>
        <strain evidence="2">cv. JPN11</strain>
        <tissue evidence="1">Leaf</tissue>
    </source>
</reference>
<gene>
    <name evidence="1" type="ORF">OWV82_019063</name>
</gene>
<proteinExistence type="predicted"/>
<sequence>MPGTGKKVVIHPESGKCCFPKKETGSELIASLKLKKDSKISKSKKLKSKSMCHAKTISSTLLKRTVAESPSKGTKDDSGKSKLVSKKSRHKELEKKSSEKLGSSKHKGKETKKPVISKGNGDVANEYVETKQLKKRRKKKRQKEKVELDEASRLQRRTRYLLIKMKLEQNLIDAYSGEGWKGQSREKIKPERELQRAKKEILKCKLGIRDAIRQLDSLSSVGCIEGSVIAADGSVHHEHIICAKCKLREAFPDNDIVLCDGTCNCAFHQKCLDPPLDTESIPPGDQGWFCRFCECKMEIIEAMNAHIGTSFSVSSNWQDIFKEEAAFPDGGSALLNQEKDWPSDDSEDDDYNPERESSCSITGAETDDDASSSTSLSWSSDDGALAETQRWEIEGNGYKNFSVDSSLGSDETSDGEVICGRRQRSTVDYKKLYDEMFGKDAAVYEQVSEDEDWGPAKRRRREKESDAVNTLMTLYGSEEKCSNVKTSEEKKKFPSDTRIRRPFFRIPANAVEKLRQVFAENELPSRVVKENLSKDLGLEPEKVNKWFKNARYIALKARKVERAKQIHNSPRISKESRLETEKKTTAEVVALKDDALKETLTRTPKSPKKIHGQKDSKSLSDSLKTNQHQRASVGSPVNNSNQASIELSDDMSLKKLLKAKPKKGKKANFVAQDRSQAAEAEMERLCRAKGRLENLKQKLSKLQSENARKYNENQLNDESVIYVPVAELREKV</sequence>
<keyword evidence="2" id="KW-1185">Reference proteome</keyword>
<protein>
    <submittedName>
        <fullName evidence="1">Pathogenesis-related homeodomain protein-like</fullName>
    </submittedName>
</protein>
<dbReference type="Proteomes" id="UP001164539">
    <property type="component" value="Chromosome 10"/>
</dbReference>
<evidence type="ECO:0000313" key="2">
    <source>
        <dbReference type="Proteomes" id="UP001164539"/>
    </source>
</evidence>
<evidence type="ECO:0000313" key="1">
    <source>
        <dbReference type="EMBL" id="KAJ4709243.1"/>
    </source>
</evidence>
<name>A0ACC1XDH4_MELAZ</name>
<accession>A0ACC1XDH4</accession>
<organism evidence="1 2">
    <name type="scientific">Melia azedarach</name>
    <name type="common">Chinaberry tree</name>
    <dbReference type="NCBI Taxonomy" id="155640"/>
    <lineage>
        <taxon>Eukaryota</taxon>
        <taxon>Viridiplantae</taxon>
        <taxon>Streptophyta</taxon>
        <taxon>Embryophyta</taxon>
        <taxon>Tracheophyta</taxon>
        <taxon>Spermatophyta</taxon>
        <taxon>Magnoliopsida</taxon>
        <taxon>eudicotyledons</taxon>
        <taxon>Gunneridae</taxon>
        <taxon>Pentapetalae</taxon>
        <taxon>rosids</taxon>
        <taxon>malvids</taxon>
        <taxon>Sapindales</taxon>
        <taxon>Meliaceae</taxon>
        <taxon>Melia</taxon>
    </lineage>
</organism>
<dbReference type="EMBL" id="CM051403">
    <property type="protein sequence ID" value="KAJ4709243.1"/>
    <property type="molecule type" value="Genomic_DNA"/>
</dbReference>